<dbReference type="NCBIfam" id="TIGR00456">
    <property type="entry name" value="argS"/>
    <property type="match status" value="1"/>
</dbReference>
<evidence type="ECO:0000256" key="2">
    <source>
        <dbReference type="ARBA" id="ARBA00005594"/>
    </source>
</evidence>
<dbReference type="InterPro" id="IPR001278">
    <property type="entry name" value="Arg-tRNA-ligase"/>
</dbReference>
<protein>
    <recommendedName>
        <fullName evidence="11">Arginine--tRNA ligase</fullName>
        <ecNumber evidence="11">6.1.1.19</ecNumber>
    </recommendedName>
    <alternativeName>
        <fullName evidence="11">Arginyl-tRNA synthetase</fullName>
        <shortName evidence="11">ArgRS</shortName>
    </alternativeName>
</protein>
<comment type="subcellular location">
    <subcellularLocation>
        <location evidence="1 11">Cytoplasm</location>
    </subcellularLocation>
</comment>
<dbReference type="InterPro" id="IPR036695">
    <property type="entry name" value="Arg-tRNA-synth_N_sf"/>
</dbReference>
<dbReference type="PANTHER" id="PTHR11956">
    <property type="entry name" value="ARGINYL-TRNA SYNTHETASE"/>
    <property type="match status" value="1"/>
</dbReference>
<dbReference type="GO" id="GO:0006420">
    <property type="term" value="P:arginyl-tRNA aminoacylation"/>
    <property type="evidence" value="ECO:0007669"/>
    <property type="project" value="UniProtKB-UniRule"/>
</dbReference>
<evidence type="ECO:0000256" key="12">
    <source>
        <dbReference type="RuleBase" id="RU363038"/>
    </source>
</evidence>
<gene>
    <name evidence="11" type="primary">argS</name>
    <name evidence="15" type="ORF">D9V68_01230</name>
</gene>
<keyword evidence="9 11" id="KW-0030">Aminoacyl-tRNA synthetase</keyword>
<evidence type="ECO:0000256" key="8">
    <source>
        <dbReference type="ARBA" id="ARBA00022917"/>
    </source>
</evidence>
<keyword evidence="7 11" id="KW-0067">ATP-binding</keyword>
<evidence type="ECO:0000256" key="10">
    <source>
        <dbReference type="ARBA" id="ARBA00049339"/>
    </source>
</evidence>
<dbReference type="InterPro" id="IPR009080">
    <property type="entry name" value="tRNAsynth_Ia_anticodon-bd"/>
</dbReference>
<dbReference type="Gene3D" id="3.30.1360.70">
    <property type="entry name" value="Arginyl tRNA synthetase N-terminal domain"/>
    <property type="match status" value="1"/>
</dbReference>
<dbReference type="SUPFAM" id="SSF47323">
    <property type="entry name" value="Anticodon-binding domain of a subclass of class I aminoacyl-tRNA synthetases"/>
    <property type="match status" value="1"/>
</dbReference>
<feature type="domain" description="DALR anticodon binding" evidence="13">
    <location>
        <begin position="459"/>
        <end position="575"/>
    </location>
</feature>
<feature type="short sequence motif" description="'HIGH' region" evidence="11">
    <location>
        <begin position="122"/>
        <end position="132"/>
    </location>
</feature>
<dbReference type="CDD" id="cd00671">
    <property type="entry name" value="ArgRS_core"/>
    <property type="match status" value="1"/>
</dbReference>
<evidence type="ECO:0000256" key="6">
    <source>
        <dbReference type="ARBA" id="ARBA00022741"/>
    </source>
</evidence>
<dbReference type="Gene3D" id="1.10.730.10">
    <property type="entry name" value="Isoleucyl-tRNA Synthetase, Domain 1"/>
    <property type="match status" value="1"/>
</dbReference>
<evidence type="ECO:0000259" key="14">
    <source>
        <dbReference type="SMART" id="SM01016"/>
    </source>
</evidence>
<reference evidence="15 16" key="1">
    <citation type="submission" date="2018-12" db="EMBL/GenBank/DDBJ databases">
        <authorList>
            <person name="Chong R.A."/>
        </authorList>
    </citation>
    <scope>NUCLEOTIDE SEQUENCE [LARGE SCALE GENOMIC DNA]</scope>
    <source>
        <strain evidence="15 16">Hla</strain>
    </source>
</reference>
<reference evidence="15 16" key="2">
    <citation type="submission" date="2019-05" db="EMBL/GenBank/DDBJ databases">
        <title>Genome evolution of the obligate endosymbiont Buchnera aphidicola.</title>
        <authorList>
            <person name="Moran N.A."/>
        </authorList>
    </citation>
    <scope>NUCLEOTIDE SEQUENCE [LARGE SCALE GENOMIC DNA]</scope>
    <source>
        <strain evidence="15 16">Hla</strain>
    </source>
</reference>
<dbReference type="PROSITE" id="PS00178">
    <property type="entry name" value="AA_TRNA_LIGASE_I"/>
    <property type="match status" value="1"/>
</dbReference>
<dbReference type="PRINTS" id="PR01038">
    <property type="entry name" value="TRNASYNTHARG"/>
</dbReference>
<keyword evidence="5 11" id="KW-0436">Ligase</keyword>
<dbReference type="FunFam" id="1.10.730.10:FF:000006">
    <property type="entry name" value="Arginyl-tRNA synthetase 2, mitochondrial"/>
    <property type="match status" value="1"/>
</dbReference>
<dbReference type="Pfam" id="PF05746">
    <property type="entry name" value="DALR_1"/>
    <property type="match status" value="1"/>
</dbReference>
<dbReference type="InterPro" id="IPR008909">
    <property type="entry name" value="DALR_anticod-bd"/>
</dbReference>
<evidence type="ECO:0000256" key="9">
    <source>
        <dbReference type="ARBA" id="ARBA00023146"/>
    </source>
</evidence>
<organism evidence="15 16">
    <name type="scientific">Buchnera aphidicola</name>
    <name type="common">Hyperomyzus lactucae</name>
    <dbReference type="NCBI Taxonomy" id="1241860"/>
    <lineage>
        <taxon>Bacteria</taxon>
        <taxon>Pseudomonadati</taxon>
        <taxon>Pseudomonadota</taxon>
        <taxon>Gammaproteobacteria</taxon>
        <taxon>Enterobacterales</taxon>
        <taxon>Erwiniaceae</taxon>
        <taxon>Buchnera</taxon>
    </lineage>
</organism>
<dbReference type="Pfam" id="PF00750">
    <property type="entry name" value="tRNA-synt_1d"/>
    <property type="match status" value="1"/>
</dbReference>
<evidence type="ECO:0000256" key="5">
    <source>
        <dbReference type="ARBA" id="ARBA00022598"/>
    </source>
</evidence>
<dbReference type="InterPro" id="IPR001412">
    <property type="entry name" value="aa-tRNA-synth_I_CS"/>
</dbReference>
<dbReference type="InterPro" id="IPR014729">
    <property type="entry name" value="Rossmann-like_a/b/a_fold"/>
</dbReference>
<comment type="subunit">
    <text evidence="3 11">Monomer.</text>
</comment>
<keyword evidence="4 11" id="KW-0963">Cytoplasm</keyword>
<comment type="catalytic activity">
    <reaction evidence="10 11">
        <text>tRNA(Arg) + L-arginine + ATP = L-arginyl-tRNA(Arg) + AMP + diphosphate</text>
        <dbReference type="Rhea" id="RHEA:20301"/>
        <dbReference type="Rhea" id="RHEA-COMP:9658"/>
        <dbReference type="Rhea" id="RHEA-COMP:9673"/>
        <dbReference type="ChEBI" id="CHEBI:30616"/>
        <dbReference type="ChEBI" id="CHEBI:32682"/>
        <dbReference type="ChEBI" id="CHEBI:33019"/>
        <dbReference type="ChEBI" id="CHEBI:78442"/>
        <dbReference type="ChEBI" id="CHEBI:78513"/>
        <dbReference type="ChEBI" id="CHEBI:456215"/>
        <dbReference type="EC" id="6.1.1.19"/>
    </reaction>
</comment>
<evidence type="ECO:0000256" key="4">
    <source>
        <dbReference type="ARBA" id="ARBA00022490"/>
    </source>
</evidence>
<evidence type="ECO:0000313" key="16">
    <source>
        <dbReference type="Proteomes" id="UP000298738"/>
    </source>
</evidence>
<proteinExistence type="inferred from homology"/>
<evidence type="ECO:0000256" key="7">
    <source>
        <dbReference type="ARBA" id="ARBA00022840"/>
    </source>
</evidence>
<evidence type="ECO:0000256" key="1">
    <source>
        <dbReference type="ARBA" id="ARBA00004496"/>
    </source>
</evidence>
<dbReference type="AlphaFoldDB" id="A0A4D6XYB6"/>
<evidence type="ECO:0000256" key="11">
    <source>
        <dbReference type="HAMAP-Rule" id="MF_00123"/>
    </source>
</evidence>
<evidence type="ECO:0000259" key="13">
    <source>
        <dbReference type="SMART" id="SM00836"/>
    </source>
</evidence>
<dbReference type="GO" id="GO:0005737">
    <property type="term" value="C:cytoplasm"/>
    <property type="evidence" value="ECO:0007669"/>
    <property type="project" value="UniProtKB-SubCell"/>
</dbReference>
<keyword evidence="6 11" id="KW-0547">Nucleotide-binding</keyword>
<dbReference type="OrthoDB" id="9803211at2"/>
<dbReference type="Gene3D" id="3.40.50.620">
    <property type="entry name" value="HUPs"/>
    <property type="match status" value="1"/>
</dbReference>
<dbReference type="SUPFAM" id="SSF52374">
    <property type="entry name" value="Nucleotidylyl transferase"/>
    <property type="match status" value="1"/>
</dbReference>
<dbReference type="FunFam" id="3.40.50.620:FF:000030">
    <property type="entry name" value="Arginine--tRNA ligase"/>
    <property type="match status" value="1"/>
</dbReference>
<evidence type="ECO:0000313" key="15">
    <source>
        <dbReference type="EMBL" id="QCI20969.1"/>
    </source>
</evidence>
<feature type="domain" description="Arginyl tRNA synthetase N-terminal" evidence="14">
    <location>
        <begin position="5"/>
        <end position="87"/>
    </location>
</feature>
<comment type="similarity">
    <text evidence="2 11 12">Belongs to the class-I aminoacyl-tRNA synthetase family.</text>
</comment>
<dbReference type="SUPFAM" id="SSF55190">
    <property type="entry name" value="Arginyl-tRNA synthetase (ArgRS), N-terminal 'additional' domain"/>
    <property type="match status" value="1"/>
</dbReference>
<dbReference type="Pfam" id="PF03485">
    <property type="entry name" value="Arg_tRNA_synt_N"/>
    <property type="match status" value="1"/>
</dbReference>
<dbReference type="GO" id="GO:0004814">
    <property type="term" value="F:arginine-tRNA ligase activity"/>
    <property type="evidence" value="ECO:0007669"/>
    <property type="project" value="UniProtKB-UniRule"/>
</dbReference>
<dbReference type="InterPro" id="IPR005148">
    <property type="entry name" value="Arg-tRNA-synth_N"/>
</dbReference>
<dbReference type="HAMAP" id="MF_00123">
    <property type="entry name" value="Arg_tRNA_synth"/>
    <property type="match status" value="1"/>
</dbReference>
<accession>A0A4D6XYB6</accession>
<dbReference type="Proteomes" id="UP000298738">
    <property type="component" value="Chromosome"/>
</dbReference>
<dbReference type="GO" id="GO:0005524">
    <property type="term" value="F:ATP binding"/>
    <property type="evidence" value="ECO:0007669"/>
    <property type="project" value="UniProtKB-UniRule"/>
</dbReference>
<dbReference type="RefSeq" id="WP_158357560.1">
    <property type="nucleotide sequence ID" value="NZ_CP034876.1"/>
</dbReference>
<dbReference type="EMBL" id="CP034876">
    <property type="protein sequence ID" value="QCI20969.1"/>
    <property type="molecule type" value="Genomic_DNA"/>
</dbReference>
<sequence>MNLKNIIKKDIQDVLISISSINNCEPLITANKKIKLGHYQVNNLIKIANILKLEPYELSKIIILNIKNKHIYKKITFSQPGFINIFIRHQWISEQLEKVFISSRLGIHYAKPKNIVIDYSSPNIAKEMHIGHLRSTIIGDVIVRILSFLGHNVIRANHIGDWGTQFGMLIAYLEDQNLQKNNFSLVELEKIYCKAKKKYDSNKLFSEKSRKYVVKLQNGDQYCYAIWKKLVSITMLENYKIYKRLNVTLKETDTMGESLYNKMLPDIIQDLKNKKIAVEENGSTIVYLKEFKNRLGESMGVVIQKKDKGFLYSTTDIACFKYRYEKLHADRIIYYTDSRQHQHLIQAWTIAKKANYIPEDFVLEHHMFGMMLSKNKQPFKTRDGNTIKLSVLLDESIARATHLIKEKKPKLSRKKLIQLAKIIGISAVKYSDLSKNRNTNYIFDWDTMLSFEGNTAPYIQYAYTRIISIIKKSEIRVNKLKEKISLTEESEVNLSIKLLEFEETILLIAQKGTPHIMCKYLYQLATYFSIFYEKCSILFSKKIKIRKSRLKLSILTAKTLKKGLNMLGIKISQKM</sequence>
<keyword evidence="8 11" id="KW-0648">Protein biosynthesis</keyword>
<evidence type="ECO:0000256" key="3">
    <source>
        <dbReference type="ARBA" id="ARBA00011245"/>
    </source>
</evidence>
<dbReference type="EC" id="6.1.1.19" evidence="11"/>
<name>A0A4D6XYB6_9GAMM</name>
<dbReference type="SMART" id="SM00836">
    <property type="entry name" value="DALR_1"/>
    <property type="match status" value="1"/>
</dbReference>
<dbReference type="SMART" id="SM01016">
    <property type="entry name" value="Arg_tRNA_synt_N"/>
    <property type="match status" value="1"/>
</dbReference>
<dbReference type="PANTHER" id="PTHR11956:SF5">
    <property type="entry name" value="ARGININE--TRNA LIGASE, CYTOPLASMIC"/>
    <property type="match status" value="1"/>
</dbReference>
<dbReference type="InterPro" id="IPR035684">
    <property type="entry name" value="ArgRS_core"/>
</dbReference>